<evidence type="ECO:0000256" key="4">
    <source>
        <dbReference type="SAM" id="Phobius"/>
    </source>
</evidence>
<dbReference type="Pfam" id="PF13490">
    <property type="entry name" value="zf-HC2"/>
    <property type="match status" value="1"/>
</dbReference>
<keyword evidence="4" id="KW-0472">Membrane</keyword>
<accession>A0A6M1LBT8</accession>
<evidence type="ECO:0000313" key="7">
    <source>
        <dbReference type="Proteomes" id="UP000478148"/>
    </source>
</evidence>
<evidence type="ECO:0000256" key="3">
    <source>
        <dbReference type="SAM" id="MobiDB-lite"/>
    </source>
</evidence>
<feature type="transmembrane region" description="Helical" evidence="4">
    <location>
        <begin position="101"/>
        <end position="123"/>
    </location>
</feature>
<evidence type="ECO:0000313" key="6">
    <source>
        <dbReference type="EMBL" id="NGM15667.1"/>
    </source>
</evidence>
<feature type="domain" description="Putative zinc-finger" evidence="5">
    <location>
        <begin position="11"/>
        <end position="40"/>
    </location>
</feature>
<dbReference type="EMBL" id="SAIY01000010">
    <property type="protein sequence ID" value="NGM15667.1"/>
    <property type="molecule type" value="Genomic_DNA"/>
</dbReference>
<evidence type="ECO:0000256" key="2">
    <source>
        <dbReference type="ARBA" id="ARBA00023163"/>
    </source>
</evidence>
<feature type="compositionally biased region" description="Basic residues" evidence="3">
    <location>
        <begin position="65"/>
        <end position="74"/>
    </location>
</feature>
<feature type="region of interest" description="Disordered" evidence="3">
    <location>
        <begin position="63"/>
        <end position="96"/>
    </location>
</feature>
<proteinExistence type="predicted"/>
<dbReference type="InterPro" id="IPR041916">
    <property type="entry name" value="Anti_sigma_zinc_sf"/>
</dbReference>
<organism evidence="6 7">
    <name type="scientific">Verrucosispora sioxanthis</name>
    <dbReference type="NCBI Taxonomy" id="2499994"/>
    <lineage>
        <taxon>Bacteria</taxon>
        <taxon>Bacillati</taxon>
        <taxon>Actinomycetota</taxon>
        <taxon>Actinomycetes</taxon>
        <taxon>Micromonosporales</taxon>
        <taxon>Micromonosporaceae</taxon>
        <taxon>Micromonospora</taxon>
    </lineage>
</organism>
<evidence type="ECO:0000259" key="5">
    <source>
        <dbReference type="Pfam" id="PF13490"/>
    </source>
</evidence>
<dbReference type="AlphaFoldDB" id="A0A6M1LBT8"/>
<gene>
    <name evidence="6" type="ORF">ENC19_25035</name>
</gene>
<comment type="caution">
    <text evidence="6">The sequence shown here is derived from an EMBL/GenBank/DDBJ whole genome shotgun (WGS) entry which is preliminary data.</text>
</comment>
<name>A0A6M1LBT8_9ACTN</name>
<evidence type="ECO:0000256" key="1">
    <source>
        <dbReference type="ARBA" id="ARBA00023015"/>
    </source>
</evidence>
<keyword evidence="1" id="KW-0805">Transcription regulation</keyword>
<reference evidence="6 7" key="1">
    <citation type="submission" date="2020-02" db="EMBL/GenBank/DDBJ databases">
        <title>Draft Genome Sequence of Verrucosispora sp. Strain CWR15, Isolated from Gulf of Mexico Sponge.</title>
        <authorList>
            <person name="Kennedy S.J."/>
            <person name="Cella E."/>
            <person name="Azarian T."/>
            <person name="Baker B.J."/>
            <person name="Shaw L.N."/>
        </authorList>
    </citation>
    <scope>NUCLEOTIDE SEQUENCE [LARGE SCALE GENOMIC DNA]</scope>
    <source>
        <strain evidence="6 7">CWR15</strain>
    </source>
</reference>
<keyword evidence="2" id="KW-0804">Transcription</keyword>
<keyword evidence="4" id="KW-1133">Transmembrane helix</keyword>
<protein>
    <submittedName>
        <fullName evidence="6">Zf-HC2 domain-containing protein</fullName>
    </submittedName>
</protein>
<dbReference type="InterPro" id="IPR027383">
    <property type="entry name" value="Znf_put"/>
</dbReference>
<keyword evidence="7" id="KW-1185">Reference proteome</keyword>
<dbReference type="Gene3D" id="1.10.10.1320">
    <property type="entry name" value="Anti-sigma factor, zinc-finger domain"/>
    <property type="match status" value="1"/>
</dbReference>
<dbReference type="RefSeq" id="WP_164449509.1">
    <property type="nucleotide sequence ID" value="NZ_SAIY01000010.1"/>
</dbReference>
<dbReference type="Proteomes" id="UP000478148">
    <property type="component" value="Unassembled WGS sequence"/>
</dbReference>
<sequence length="245" mass="25219">MTVPDDHVEERLLGLHYLGELDAAQSDVIHRHLTGCAACRALAEALVETLAALALLGDGADVAQPRRRPKRRASDRRASGGRASGHPGQADRPRASRRARLIREGGLLVFALILASLGLVAVVRDPPPPDGPDVMSVAATATDATSGASASVFVTGGDSGVAIRATVNGLRSGTAYVLYAVTIDGQSRPVHRWTSGPAVGELTAELDGVHLDELSFFTVSPEAGGVVVSVYLPGATGAPTPVQTG</sequence>
<keyword evidence="4" id="KW-0812">Transmembrane</keyword>